<name>A0A9Q0M732_BLOTA</name>
<dbReference type="Proteomes" id="UP001142055">
    <property type="component" value="Chromosome 2"/>
</dbReference>
<accession>A0A9Q0M732</accession>
<proteinExistence type="predicted"/>
<reference evidence="1" key="1">
    <citation type="submission" date="2022-12" db="EMBL/GenBank/DDBJ databases">
        <title>Genome assemblies of Blomia tropicalis.</title>
        <authorList>
            <person name="Cui Y."/>
        </authorList>
    </citation>
    <scope>NUCLEOTIDE SEQUENCE</scope>
    <source>
        <tissue evidence="1">Adult mites</tissue>
    </source>
</reference>
<dbReference type="EMBL" id="JAPWDV010000002">
    <property type="protein sequence ID" value="KAJ6220207.1"/>
    <property type="molecule type" value="Genomic_DNA"/>
</dbReference>
<evidence type="ECO:0000313" key="2">
    <source>
        <dbReference type="Proteomes" id="UP001142055"/>
    </source>
</evidence>
<protein>
    <submittedName>
        <fullName evidence="1">Uncharacterized protein</fullName>
    </submittedName>
</protein>
<sequence length="103" mass="11811">MNSEHQEIAAILSFNLVAPVRMRSSLKHQSMAWVETTIRSNVDRIGAVDRRVRTDTHTRKLSTVYSNNHQPVSHFSAIIQIQDFKLYSYICAFISFVGDDDVQ</sequence>
<comment type="caution">
    <text evidence="1">The sequence shown here is derived from an EMBL/GenBank/DDBJ whole genome shotgun (WGS) entry which is preliminary data.</text>
</comment>
<keyword evidence="2" id="KW-1185">Reference proteome</keyword>
<evidence type="ECO:0000313" key="1">
    <source>
        <dbReference type="EMBL" id="KAJ6220207.1"/>
    </source>
</evidence>
<organism evidence="1 2">
    <name type="scientific">Blomia tropicalis</name>
    <name type="common">Mite</name>
    <dbReference type="NCBI Taxonomy" id="40697"/>
    <lineage>
        <taxon>Eukaryota</taxon>
        <taxon>Metazoa</taxon>
        <taxon>Ecdysozoa</taxon>
        <taxon>Arthropoda</taxon>
        <taxon>Chelicerata</taxon>
        <taxon>Arachnida</taxon>
        <taxon>Acari</taxon>
        <taxon>Acariformes</taxon>
        <taxon>Sarcoptiformes</taxon>
        <taxon>Astigmata</taxon>
        <taxon>Glycyphagoidea</taxon>
        <taxon>Echimyopodidae</taxon>
        <taxon>Blomia</taxon>
    </lineage>
</organism>
<gene>
    <name evidence="1" type="ORF">RDWZM_006019</name>
</gene>
<dbReference type="AlphaFoldDB" id="A0A9Q0M732"/>